<gene>
    <name evidence="2" type="ORF">RDB_LOCUS97084</name>
</gene>
<comment type="caution">
    <text evidence="2">The sequence shown here is derived from an EMBL/GenBank/DDBJ whole genome shotgun (WGS) entry which is preliminary data.</text>
</comment>
<feature type="region of interest" description="Disordered" evidence="1">
    <location>
        <begin position="328"/>
        <end position="363"/>
    </location>
</feature>
<reference evidence="2" key="1">
    <citation type="submission" date="2021-01" db="EMBL/GenBank/DDBJ databases">
        <authorList>
            <person name="Kaushik A."/>
        </authorList>
    </citation>
    <scope>NUCLEOTIDE SEQUENCE</scope>
    <source>
        <strain evidence="2">AG6-10EEA</strain>
    </source>
</reference>
<organism evidence="2 3">
    <name type="scientific">Rhizoctonia solani</name>
    <dbReference type="NCBI Taxonomy" id="456999"/>
    <lineage>
        <taxon>Eukaryota</taxon>
        <taxon>Fungi</taxon>
        <taxon>Dikarya</taxon>
        <taxon>Basidiomycota</taxon>
        <taxon>Agaricomycotina</taxon>
        <taxon>Agaricomycetes</taxon>
        <taxon>Cantharellales</taxon>
        <taxon>Ceratobasidiaceae</taxon>
        <taxon>Rhizoctonia</taxon>
    </lineage>
</organism>
<evidence type="ECO:0000256" key="1">
    <source>
        <dbReference type="SAM" id="MobiDB-lite"/>
    </source>
</evidence>
<protein>
    <submittedName>
        <fullName evidence="2">Uncharacterized protein</fullName>
    </submittedName>
</protein>
<accession>A0A8H3CIN0</accession>
<dbReference type="AlphaFoldDB" id="A0A8H3CIN0"/>
<feature type="compositionally biased region" description="Polar residues" evidence="1">
    <location>
        <begin position="342"/>
        <end position="359"/>
    </location>
</feature>
<proteinExistence type="predicted"/>
<feature type="compositionally biased region" description="Basic and acidic residues" evidence="1">
    <location>
        <begin position="329"/>
        <end position="340"/>
    </location>
</feature>
<evidence type="ECO:0000313" key="2">
    <source>
        <dbReference type="EMBL" id="CAE6487359.1"/>
    </source>
</evidence>
<sequence length="844" mass="94706">MTREIKLYKGYNRLQGPVIDWCNRLHDTEVQSLDLYISQHIRPTGLGSSVVAKLLDGSRYCLKRKVKSFQELIPEFVDTIEPLHISHPVVSESSLVNIQFKSGSRPSLQFILAVCHGVQTRYGLFRASEVIAGSDFFALAITLSVARKCINHRTIAHTPTSTGSPLKRLWRDVHDFIQNEDYTFWGDTIAEHTKNITRELVYKSARKNVAALLHCNRPQYVAASVVSRVEVLARRKELSEPTLWDEAWDKHWQEVWCDYQAYVGTGPAVVSTSSSDRNVSGRTLRLDINGRTTGGIAGRTISKIPVTDGDTILLDVLLKGLYPELDCSDSEKGKANRDEAQAATNLNSPISDPSPTNTRLSRRQMPEPKIWPGYGLVVIQDQGDNVVWASPREMAVEMAWEKAWDISVAQGEQAAKNIQEKNNGVFQQISTDLQDNPQNTDLPTPVGKAIRIFPFQKGPSRPTKAVSLFINNAKRRSRIGHPQNNLGLELLPETPPQPAQPAKPNLIQDGTSLRNSGLPRILIPPKEHPSIPTADTSASKNIGRMLSDALLSPRIPLDPDDKHAFQLSIQERRYLERKEAARVQAKEAVSVNNSKSKRPKPPNNGSEGAWELINPGLQSKPTLEDLAEQEVQKLLAQSGQSNSQNSSELATKSESIRKGFMETWERAWKESWDAAWGEVWETTWNAAVARGVEFGAELVLDHDPDLVRGKYEQLQTMPSYEAMEASLEHETCLGTLEQFRIMMKELYHLYELLHHSVSDSRNNRIDITVTRPRKSARESSTENESKSVSYFELQKWIEEEFIDPKFGGISQAHAQRLFKRGIAEVWNSISRIGEGALPINMSEG</sequence>
<dbReference type="Proteomes" id="UP000663853">
    <property type="component" value="Unassembled WGS sequence"/>
</dbReference>
<evidence type="ECO:0000313" key="3">
    <source>
        <dbReference type="Proteomes" id="UP000663853"/>
    </source>
</evidence>
<name>A0A8H3CIN0_9AGAM</name>
<feature type="region of interest" description="Disordered" evidence="1">
    <location>
        <begin position="584"/>
        <end position="613"/>
    </location>
</feature>
<dbReference type="EMBL" id="CAJMXA010002793">
    <property type="protein sequence ID" value="CAE6487359.1"/>
    <property type="molecule type" value="Genomic_DNA"/>
</dbReference>